<proteinExistence type="predicted"/>
<keyword evidence="1" id="KW-0812">Transmembrane</keyword>
<keyword evidence="1" id="KW-1133">Transmembrane helix</keyword>
<feature type="transmembrane region" description="Helical" evidence="1">
    <location>
        <begin position="12"/>
        <end position="31"/>
    </location>
</feature>
<sequence length="57" mass="6570">MGLSYLLKRLGTMIPVFFAVVTVVFFSIRFAPGGPFDEERRIPPEIVENLNQKYHLD</sequence>
<protein>
    <submittedName>
        <fullName evidence="2">Uncharacterized protein</fullName>
    </submittedName>
</protein>
<dbReference type="AlphaFoldDB" id="X0VYY7"/>
<feature type="non-terminal residue" evidence="2">
    <location>
        <position position="57"/>
    </location>
</feature>
<evidence type="ECO:0000313" key="2">
    <source>
        <dbReference type="EMBL" id="GAG23505.1"/>
    </source>
</evidence>
<accession>X0VYY7</accession>
<dbReference type="EMBL" id="BARS01034547">
    <property type="protein sequence ID" value="GAG23505.1"/>
    <property type="molecule type" value="Genomic_DNA"/>
</dbReference>
<evidence type="ECO:0000256" key="1">
    <source>
        <dbReference type="SAM" id="Phobius"/>
    </source>
</evidence>
<name>X0VYY7_9ZZZZ</name>
<keyword evidence="1" id="KW-0472">Membrane</keyword>
<gene>
    <name evidence="2" type="ORF">S01H1_53357</name>
</gene>
<comment type="caution">
    <text evidence="2">The sequence shown here is derived from an EMBL/GenBank/DDBJ whole genome shotgun (WGS) entry which is preliminary data.</text>
</comment>
<reference evidence="2" key="1">
    <citation type="journal article" date="2014" name="Front. Microbiol.">
        <title>High frequency of phylogenetically diverse reductive dehalogenase-homologous genes in deep subseafloor sedimentary metagenomes.</title>
        <authorList>
            <person name="Kawai M."/>
            <person name="Futagami T."/>
            <person name="Toyoda A."/>
            <person name="Takaki Y."/>
            <person name="Nishi S."/>
            <person name="Hori S."/>
            <person name="Arai W."/>
            <person name="Tsubouchi T."/>
            <person name="Morono Y."/>
            <person name="Uchiyama I."/>
            <person name="Ito T."/>
            <person name="Fujiyama A."/>
            <person name="Inagaki F."/>
            <person name="Takami H."/>
        </authorList>
    </citation>
    <scope>NUCLEOTIDE SEQUENCE</scope>
    <source>
        <strain evidence="2">Expedition CK06-06</strain>
    </source>
</reference>
<organism evidence="2">
    <name type="scientific">marine sediment metagenome</name>
    <dbReference type="NCBI Taxonomy" id="412755"/>
    <lineage>
        <taxon>unclassified sequences</taxon>
        <taxon>metagenomes</taxon>
        <taxon>ecological metagenomes</taxon>
    </lineage>
</organism>